<keyword evidence="2" id="KW-1133">Transmembrane helix</keyword>
<dbReference type="InterPro" id="IPR024232">
    <property type="entry name" value="SpoIIIAH"/>
</dbReference>
<gene>
    <name evidence="3" type="ORF">J2T15_001072</name>
</gene>
<feature type="compositionally biased region" description="Polar residues" evidence="1">
    <location>
        <begin position="37"/>
        <end position="57"/>
    </location>
</feature>
<reference evidence="3 4" key="1">
    <citation type="submission" date="2023-07" db="EMBL/GenBank/DDBJ databases">
        <title>Sorghum-associated microbial communities from plants grown in Nebraska, USA.</title>
        <authorList>
            <person name="Schachtman D."/>
        </authorList>
    </citation>
    <scope>NUCLEOTIDE SEQUENCE [LARGE SCALE GENOMIC DNA]</scope>
    <source>
        <strain evidence="3 4">CC482</strain>
    </source>
</reference>
<dbReference type="Gene3D" id="1.10.287.4300">
    <property type="entry name" value="Stage III sporulation protein AH-like"/>
    <property type="match status" value="1"/>
</dbReference>
<proteinExistence type="predicted"/>
<keyword evidence="2" id="KW-0472">Membrane</keyword>
<keyword evidence="2" id="KW-0812">Transmembrane</keyword>
<evidence type="ECO:0000256" key="1">
    <source>
        <dbReference type="SAM" id="MobiDB-lite"/>
    </source>
</evidence>
<dbReference type="Pfam" id="PF12685">
    <property type="entry name" value="SpoIIIAH"/>
    <property type="match status" value="1"/>
</dbReference>
<protein>
    <submittedName>
        <fullName evidence="3">Stage III sporulation protein AH</fullName>
    </submittedName>
</protein>
<feature type="region of interest" description="Disordered" evidence="1">
    <location>
        <begin position="36"/>
        <end position="60"/>
    </location>
</feature>
<evidence type="ECO:0000313" key="4">
    <source>
        <dbReference type="Proteomes" id="UP001229346"/>
    </source>
</evidence>
<organism evidence="3 4">
    <name type="scientific">Paenibacillus harenae</name>
    <dbReference type="NCBI Taxonomy" id="306543"/>
    <lineage>
        <taxon>Bacteria</taxon>
        <taxon>Bacillati</taxon>
        <taxon>Bacillota</taxon>
        <taxon>Bacilli</taxon>
        <taxon>Bacillales</taxon>
        <taxon>Paenibacillaceae</taxon>
        <taxon>Paenibacillus</taxon>
    </lineage>
</organism>
<dbReference type="RefSeq" id="WP_307201790.1">
    <property type="nucleotide sequence ID" value="NZ_JAUSSU010000002.1"/>
</dbReference>
<keyword evidence="4" id="KW-1185">Reference proteome</keyword>
<dbReference type="InterPro" id="IPR038503">
    <property type="entry name" value="SpoIIIAH_sf"/>
</dbReference>
<evidence type="ECO:0000256" key="2">
    <source>
        <dbReference type="SAM" id="Phobius"/>
    </source>
</evidence>
<feature type="transmembrane region" description="Helical" evidence="2">
    <location>
        <begin position="7"/>
        <end position="26"/>
    </location>
</feature>
<evidence type="ECO:0000313" key="3">
    <source>
        <dbReference type="EMBL" id="MDQ0111639.1"/>
    </source>
</evidence>
<dbReference type="EMBL" id="JAUSSU010000002">
    <property type="protein sequence ID" value="MDQ0111639.1"/>
    <property type="molecule type" value="Genomic_DNA"/>
</dbReference>
<comment type="caution">
    <text evidence="3">The sequence shown here is derived from an EMBL/GenBank/DDBJ whole genome shotgun (WGS) entry which is preliminary data.</text>
</comment>
<accession>A0ABT9U001</accession>
<dbReference type="Proteomes" id="UP001229346">
    <property type="component" value="Unassembled WGS sequence"/>
</dbReference>
<name>A0ABT9U001_PAEHA</name>
<sequence length="207" mass="22905">MNTKRQTVWLVSMLSLMVVLSAYYLFTQDVESPDLVTDNTQTEQGGKNATEASTDDNSLVIDQVQQPSDDTLLTDEEKAALEQVEEQGYTDGGIFSELAAKQDQQKQEETDQALAAVGNVLTNPDEGEAAAGQLSSVEEKYAKISELEEELEKQYQIVVIDEENDKYNVVVSSEKLERSEAAAIMELVMAKLELKADQISVQYEPQA</sequence>